<proteinExistence type="predicted"/>
<dbReference type="EMBL" id="PKMF04000058">
    <property type="protein sequence ID" value="KAK7854097.1"/>
    <property type="molecule type" value="Genomic_DNA"/>
</dbReference>
<reference evidence="1 2" key="1">
    <citation type="journal article" date="2018" name="Sci. Data">
        <title>The draft genome sequence of cork oak.</title>
        <authorList>
            <person name="Ramos A.M."/>
            <person name="Usie A."/>
            <person name="Barbosa P."/>
            <person name="Barros P.M."/>
            <person name="Capote T."/>
            <person name="Chaves I."/>
            <person name="Simoes F."/>
            <person name="Abreu I."/>
            <person name="Carrasquinho I."/>
            <person name="Faro C."/>
            <person name="Guimaraes J.B."/>
            <person name="Mendonca D."/>
            <person name="Nobrega F."/>
            <person name="Rodrigues L."/>
            <person name="Saibo N.J.M."/>
            <person name="Varela M.C."/>
            <person name="Egas C."/>
            <person name="Matos J."/>
            <person name="Miguel C.M."/>
            <person name="Oliveira M.M."/>
            <person name="Ricardo C.P."/>
            <person name="Goncalves S."/>
        </authorList>
    </citation>
    <scope>NUCLEOTIDE SEQUENCE [LARGE SCALE GENOMIC DNA]</scope>
    <source>
        <strain evidence="2">cv. HL8</strain>
    </source>
</reference>
<dbReference type="Proteomes" id="UP000237347">
    <property type="component" value="Unassembled WGS sequence"/>
</dbReference>
<accession>A0AAW0LTY2</accession>
<protein>
    <submittedName>
        <fullName evidence="1">Uncharacterized protein</fullName>
    </submittedName>
</protein>
<dbReference type="AlphaFoldDB" id="A0AAW0LTY2"/>
<organism evidence="1 2">
    <name type="scientific">Quercus suber</name>
    <name type="common">Cork oak</name>
    <dbReference type="NCBI Taxonomy" id="58331"/>
    <lineage>
        <taxon>Eukaryota</taxon>
        <taxon>Viridiplantae</taxon>
        <taxon>Streptophyta</taxon>
        <taxon>Embryophyta</taxon>
        <taxon>Tracheophyta</taxon>
        <taxon>Spermatophyta</taxon>
        <taxon>Magnoliopsida</taxon>
        <taxon>eudicotyledons</taxon>
        <taxon>Gunneridae</taxon>
        <taxon>Pentapetalae</taxon>
        <taxon>rosids</taxon>
        <taxon>fabids</taxon>
        <taxon>Fagales</taxon>
        <taxon>Fagaceae</taxon>
        <taxon>Quercus</taxon>
    </lineage>
</organism>
<keyword evidence="2" id="KW-1185">Reference proteome</keyword>
<evidence type="ECO:0000313" key="2">
    <source>
        <dbReference type="Proteomes" id="UP000237347"/>
    </source>
</evidence>
<sequence length="269" mass="30943">MRLPELQFYTFRSDHSHLNFQCVNCFRLCRYIGSSGNMRQGQSGKLPDIFDIIIPQFYFPEVCFPKWFEHESVSHELKVQVPYGRHELMGIELCICLSVAEASKDFQLTCWIKLNGFESASPIRSSFRANYGRVSFHHLWWLFLSPRYFNSQWGENFRQIDGNGSNKIEIRISTSNNLEVKKVGIHYDIINDGAGPFGEGYSIDELPRKISKFLPAHISRRYFGSVGGLEAQRVLSKQAEAIMAAMTEVLNDSLEMLLIPLSRKLKCRG</sequence>
<name>A0AAW0LTY2_QUESU</name>
<evidence type="ECO:0000313" key="1">
    <source>
        <dbReference type="EMBL" id="KAK7854097.1"/>
    </source>
</evidence>
<gene>
    <name evidence="1" type="ORF">CFP56_033463</name>
</gene>
<comment type="caution">
    <text evidence="1">The sequence shown here is derived from an EMBL/GenBank/DDBJ whole genome shotgun (WGS) entry which is preliminary data.</text>
</comment>